<name>A0AAD1RNH5_PELCU</name>
<feature type="region of interest" description="Disordered" evidence="1">
    <location>
        <begin position="137"/>
        <end position="157"/>
    </location>
</feature>
<evidence type="ECO:0000313" key="2">
    <source>
        <dbReference type="EMBL" id="CAH2274875.1"/>
    </source>
</evidence>
<reference evidence="2" key="1">
    <citation type="submission" date="2022-03" db="EMBL/GenBank/DDBJ databases">
        <authorList>
            <person name="Alioto T."/>
            <person name="Alioto T."/>
            <person name="Gomez Garrido J."/>
        </authorList>
    </citation>
    <scope>NUCLEOTIDE SEQUENCE</scope>
</reference>
<evidence type="ECO:0000313" key="3">
    <source>
        <dbReference type="Proteomes" id="UP001295444"/>
    </source>
</evidence>
<dbReference type="Proteomes" id="UP001295444">
    <property type="component" value="Chromosome 03"/>
</dbReference>
<sequence length="263" mass="30372">MEKKLQQNINNFRHHLKVKKHKFQRDFKDFKSGKIFRQTNNHPKHRNNYRGSLSGETDWSDQDLPPQTRRRSQFKRNPDQTERNPHITNNKSIFKNSDKTVSFLDIPIPVDTDKPYGPTIPLPNPFFRTGSTPTTTGSIERQGSVGIQEPESPSETVTSNKIINLSDFSLSKHHITLLNKGLSFVPTPTYNMFNWSKDLNLFGRKLPLNILHAKKDQLMANEMGLSVQDYELSKTLDSLLAENYLSRPLTDFKPPSYFTPNFL</sequence>
<evidence type="ECO:0000256" key="1">
    <source>
        <dbReference type="SAM" id="MobiDB-lite"/>
    </source>
</evidence>
<feature type="compositionally biased region" description="Basic and acidic residues" evidence="1">
    <location>
        <begin position="76"/>
        <end position="85"/>
    </location>
</feature>
<keyword evidence="3" id="KW-1185">Reference proteome</keyword>
<dbReference type="EMBL" id="OW240914">
    <property type="protein sequence ID" value="CAH2274875.1"/>
    <property type="molecule type" value="Genomic_DNA"/>
</dbReference>
<proteinExistence type="predicted"/>
<organism evidence="2 3">
    <name type="scientific">Pelobates cultripes</name>
    <name type="common">Western spadefoot toad</name>
    <dbReference type="NCBI Taxonomy" id="61616"/>
    <lineage>
        <taxon>Eukaryota</taxon>
        <taxon>Metazoa</taxon>
        <taxon>Chordata</taxon>
        <taxon>Craniata</taxon>
        <taxon>Vertebrata</taxon>
        <taxon>Euteleostomi</taxon>
        <taxon>Amphibia</taxon>
        <taxon>Batrachia</taxon>
        <taxon>Anura</taxon>
        <taxon>Pelobatoidea</taxon>
        <taxon>Pelobatidae</taxon>
        <taxon>Pelobates</taxon>
    </lineage>
</organism>
<dbReference type="AlphaFoldDB" id="A0AAD1RNH5"/>
<gene>
    <name evidence="2" type="ORF">PECUL_23A058891</name>
</gene>
<protein>
    <submittedName>
        <fullName evidence="2">Uncharacterized protein</fullName>
    </submittedName>
</protein>
<feature type="region of interest" description="Disordered" evidence="1">
    <location>
        <begin position="29"/>
        <end position="92"/>
    </location>
</feature>
<accession>A0AAD1RNH5</accession>